<evidence type="ECO:0000256" key="1">
    <source>
        <dbReference type="SAM" id="MobiDB-lite"/>
    </source>
</evidence>
<evidence type="ECO:0000313" key="4">
    <source>
        <dbReference type="Proteomes" id="UP000267821"/>
    </source>
</evidence>
<gene>
    <name evidence="3" type="ORF">L211DRAFT_849321</name>
</gene>
<name>A0A3N4LSJ2_9PEZI</name>
<keyword evidence="2" id="KW-1133">Transmembrane helix</keyword>
<feature type="transmembrane region" description="Helical" evidence="2">
    <location>
        <begin position="28"/>
        <end position="55"/>
    </location>
</feature>
<dbReference type="EMBL" id="ML121543">
    <property type="protein sequence ID" value="RPB24202.1"/>
    <property type="molecule type" value="Genomic_DNA"/>
</dbReference>
<protein>
    <submittedName>
        <fullName evidence="3">Uncharacterized protein</fullName>
    </submittedName>
</protein>
<feature type="region of interest" description="Disordered" evidence="1">
    <location>
        <begin position="213"/>
        <end position="256"/>
    </location>
</feature>
<dbReference type="AlphaFoldDB" id="A0A3N4LSJ2"/>
<sequence>MPLTNITTEIGEGTSIVGPTFWAHLGSIIGTVIGIVCGFTAVMFLVATLASKWLLTHRASSTHRGSSTRAVELDNVPPDGENRNTEPAPAARMAGGLLRQSKLFIREIPKPLIPLEILGHFKTLTCNGIASLHLLFYTAAVSAFPKVIRVPMSTSSGIAANAKTNRMGLLILPLYLTWALLPKRLLVLEYHLISGATKRWSSCGLRMPQTIFPEMEDDENSEQSSVSVMRPESADTPLAEESATLHGNDSMHTGAE</sequence>
<dbReference type="InParanoid" id="A0A3N4LSJ2"/>
<proteinExistence type="predicted"/>
<feature type="region of interest" description="Disordered" evidence="1">
    <location>
        <begin position="66"/>
        <end position="91"/>
    </location>
</feature>
<reference evidence="3 4" key="1">
    <citation type="journal article" date="2018" name="Nat. Ecol. Evol.">
        <title>Pezizomycetes genomes reveal the molecular basis of ectomycorrhizal truffle lifestyle.</title>
        <authorList>
            <person name="Murat C."/>
            <person name="Payen T."/>
            <person name="Noel B."/>
            <person name="Kuo A."/>
            <person name="Morin E."/>
            <person name="Chen J."/>
            <person name="Kohler A."/>
            <person name="Krizsan K."/>
            <person name="Balestrini R."/>
            <person name="Da Silva C."/>
            <person name="Montanini B."/>
            <person name="Hainaut M."/>
            <person name="Levati E."/>
            <person name="Barry K.W."/>
            <person name="Belfiori B."/>
            <person name="Cichocki N."/>
            <person name="Clum A."/>
            <person name="Dockter R.B."/>
            <person name="Fauchery L."/>
            <person name="Guy J."/>
            <person name="Iotti M."/>
            <person name="Le Tacon F."/>
            <person name="Lindquist E.A."/>
            <person name="Lipzen A."/>
            <person name="Malagnac F."/>
            <person name="Mello A."/>
            <person name="Molinier V."/>
            <person name="Miyauchi S."/>
            <person name="Poulain J."/>
            <person name="Riccioni C."/>
            <person name="Rubini A."/>
            <person name="Sitrit Y."/>
            <person name="Splivallo R."/>
            <person name="Traeger S."/>
            <person name="Wang M."/>
            <person name="Zifcakova L."/>
            <person name="Wipf D."/>
            <person name="Zambonelli A."/>
            <person name="Paolocci F."/>
            <person name="Nowrousian M."/>
            <person name="Ottonello S."/>
            <person name="Baldrian P."/>
            <person name="Spatafora J.W."/>
            <person name="Henrissat B."/>
            <person name="Nagy L.G."/>
            <person name="Aury J.M."/>
            <person name="Wincker P."/>
            <person name="Grigoriev I.V."/>
            <person name="Bonfante P."/>
            <person name="Martin F.M."/>
        </authorList>
    </citation>
    <scope>NUCLEOTIDE SEQUENCE [LARGE SCALE GENOMIC DNA]</scope>
    <source>
        <strain evidence="3 4">ATCC MYA-4762</strain>
    </source>
</reference>
<feature type="compositionally biased region" description="Polar residues" evidence="1">
    <location>
        <begin position="245"/>
        <end position="256"/>
    </location>
</feature>
<keyword evidence="2" id="KW-0812">Transmembrane</keyword>
<organism evidence="3 4">
    <name type="scientific">Terfezia boudieri ATCC MYA-4762</name>
    <dbReference type="NCBI Taxonomy" id="1051890"/>
    <lineage>
        <taxon>Eukaryota</taxon>
        <taxon>Fungi</taxon>
        <taxon>Dikarya</taxon>
        <taxon>Ascomycota</taxon>
        <taxon>Pezizomycotina</taxon>
        <taxon>Pezizomycetes</taxon>
        <taxon>Pezizales</taxon>
        <taxon>Pezizaceae</taxon>
        <taxon>Terfezia</taxon>
    </lineage>
</organism>
<dbReference type="Proteomes" id="UP000267821">
    <property type="component" value="Unassembled WGS sequence"/>
</dbReference>
<dbReference type="OrthoDB" id="79452at2759"/>
<accession>A0A3N4LSJ2</accession>
<keyword evidence="4" id="KW-1185">Reference proteome</keyword>
<evidence type="ECO:0000256" key="2">
    <source>
        <dbReference type="SAM" id="Phobius"/>
    </source>
</evidence>
<keyword evidence="2" id="KW-0472">Membrane</keyword>
<evidence type="ECO:0000313" key="3">
    <source>
        <dbReference type="EMBL" id="RPB24202.1"/>
    </source>
</evidence>